<proteinExistence type="inferred from homology"/>
<evidence type="ECO:0000313" key="10">
    <source>
        <dbReference type="EMBL" id="HGS05412.1"/>
    </source>
</evidence>
<dbReference type="InterPro" id="IPR016067">
    <property type="entry name" value="S-AdoMet_deCO2ase_core"/>
</dbReference>
<feature type="active site" description="Proton donor; for catalytic activity" evidence="9">
    <location>
        <position position="105"/>
    </location>
</feature>
<keyword evidence="7 9" id="KW-0704">Schiff base</keyword>
<dbReference type="GO" id="GO:0004014">
    <property type="term" value="F:adenosylmethionine decarboxylase activity"/>
    <property type="evidence" value="ECO:0007669"/>
    <property type="project" value="UniProtKB-UniRule"/>
</dbReference>
<dbReference type="EMBL" id="DSXI01000393">
    <property type="protein sequence ID" value="HGS05412.1"/>
    <property type="molecule type" value="Genomic_DNA"/>
</dbReference>
<feature type="chain" id="PRO_5031643391" description="S-adenosylmethionine decarboxylase alpha chain" evidence="9">
    <location>
        <begin position="85"/>
        <end position="142"/>
    </location>
</feature>
<comment type="subunit">
    <text evidence="9">Heterotetramer of two alpha and two beta chains arranged as a dimer of alpha/beta heterodimers.</text>
</comment>
<comment type="pathway">
    <text evidence="9">Amine and polyamine biosynthesis; S-adenosylmethioninamine biosynthesis; S-adenosylmethioninamine from S-adenosyl-L-methionine: step 1/1.</text>
</comment>
<dbReference type="UniPathway" id="UPA00331">
    <property type="reaction ID" value="UER00451"/>
</dbReference>
<comment type="similarity">
    <text evidence="9">Belongs to the prokaryotic AdoMetDC family. Type 1 subfamily.</text>
</comment>
<dbReference type="HAMAP" id="MF_00464">
    <property type="entry name" value="AdoMetDC_1"/>
    <property type="match status" value="1"/>
</dbReference>
<keyword evidence="1 9" id="KW-0210">Decarboxylase</keyword>
<comment type="function">
    <text evidence="9">Catalyzes the decarboxylation of S-adenosylmethionine to S-adenosylmethioninamine (dcAdoMet), the propylamine donor required for the synthesis of the polyamines spermine and spermidine from the diamine putrescine.</text>
</comment>
<evidence type="ECO:0000256" key="4">
    <source>
        <dbReference type="ARBA" id="ARBA00023115"/>
    </source>
</evidence>
<comment type="catalytic activity">
    <reaction evidence="9">
        <text>S-adenosyl-L-methionine + H(+) = S-adenosyl 3-(methylsulfanyl)propylamine + CO2</text>
        <dbReference type="Rhea" id="RHEA:15981"/>
        <dbReference type="ChEBI" id="CHEBI:15378"/>
        <dbReference type="ChEBI" id="CHEBI:16526"/>
        <dbReference type="ChEBI" id="CHEBI:57443"/>
        <dbReference type="ChEBI" id="CHEBI:59789"/>
        <dbReference type="EC" id="4.1.1.50"/>
    </reaction>
</comment>
<keyword evidence="3 9" id="KW-0745">Spermidine biosynthesis</keyword>
<dbReference type="Gene3D" id="3.60.90.10">
    <property type="entry name" value="S-adenosylmethionine decarboxylase"/>
    <property type="match status" value="1"/>
</dbReference>
<dbReference type="Pfam" id="PF02675">
    <property type="entry name" value="AdoMet_dc"/>
    <property type="match status" value="1"/>
</dbReference>
<gene>
    <name evidence="10" type="primary">speD</name>
    <name evidence="9" type="synonym">speH</name>
    <name evidence="10" type="ORF">ENT08_06705</name>
</gene>
<comment type="caution">
    <text evidence="9">Lacks conserved residue(s) required for the propagation of feature annotation.</text>
</comment>
<keyword evidence="6 9" id="KW-0456">Lyase</keyword>
<evidence type="ECO:0000256" key="3">
    <source>
        <dbReference type="ARBA" id="ARBA00023066"/>
    </source>
</evidence>
<reference evidence="10" key="1">
    <citation type="journal article" date="2020" name="mSystems">
        <title>Genome- and Community-Level Interaction Insights into Carbon Utilization and Element Cycling Functions of Hydrothermarchaeota in Hydrothermal Sediment.</title>
        <authorList>
            <person name="Zhou Z."/>
            <person name="Liu Y."/>
            <person name="Xu W."/>
            <person name="Pan J."/>
            <person name="Luo Z.H."/>
            <person name="Li M."/>
        </authorList>
    </citation>
    <scope>NUCLEOTIDE SEQUENCE [LARGE SCALE GENOMIC DNA]</scope>
    <source>
        <strain evidence="10">SpSt-548</strain>
    </source>
</reference>
<keyword evidence="4 9" id="KW-0620">Polyamine biosynthesis</keyword>
<feature type="active site" description="Schiff-base intermediate with substrate; via pyruvic acid" evidence="9">
    <location>
        <position position="85"/>
    </location>
</feature>
<evidence type="ECO:0000256" key="9">
    <source>
        <dbReference type="HAMAP-Rule" id="MF_00464"/>
    </source>
</evidence>
<dbReference type="NCBIfam" id="TIGR03330">
    <property type="entry name" value="SAM_DCase_Bsu"/>
    <property type="match status" value="1"/>
</dbReference>
<organism evidence="10">
    <name type="scientific">Desulfobacca acetoxidans</name>
    <dbReference type="NCBI Taxonomy" id="60893"/>
    <lineage>
        <taxon>Bacteria</taxon>
        <taxon>Pseudomonadati</taxon>
        <taxon>Thermodesulfobacteriota</taxon>
        <taxon>Desulfobaccia</taxon>
        <taxon>Desulfobaccales</taxon>
        <taxon>Desulfobaccaceae</taxon>
        <taxon>Desulfobacca</taxon>
    </lineage>
</organism>
<feature type="modified residue" description="Pyruvic acid (Ser); by autocatalysis" evidence="9">
    <location>
        <position position="85"/>
    </location>
</feature>
<protein>
    <recommendedName>
        <fullName evidence="9">S-adenosylmethionine decarboxylase proenzyme</fullName>
        <shortName evidence="9">AdoMetDC</shortName>
        <shortName evidence="9">SAMDC</shortName>
        <ecNumber evidence="9">4.1.1.50</ecNumber>
    </recommendedName>
    <component>
        <recommendedName>
            <fullName evidence="9">S-adenosylmethionine decarboxylase beta chain</fullName>
        </recommendedName>
    </component>
    <component>
        <recommendedName>
            <fullName evidence="9">S-adenosylmethionine decarboxylase alpha chain</fullName>
        </recommendedName>
    </component>
</protein>
<keyword evidence="5 9" id="KW-0865">Zymogen</keyword>
<evidence type="ECO:0000256" key="6">
    <source>
        <dbReference type="ARBA" id="ARBA00023239"/>
    </source>
</evidence>
<comment type="PTM">
    <text evidence="9">Is synthesized initially as an inactive proenzyme. Formation of the active enzyme involves a self-maturation process in which the active site pyruvoyl group is generated from an internal serine residue via an autocatalytic post-translational modification. Two non-identical subunits are generated from the proenzyme in this reaction, and the pyruvate is formed at the N-terminus of the alpha chain, which is derived from the carboxyl end of the proenzyme. The post-translation cleavage follows an unusual pathway, termed non-hydrolytic serinolysis, in which the side chain hydroxyl group of the serine supplies its oxygen atom to form the C-terminus of the beta chain, while the remainder of the serine residue undergoes an oxidative deamination to produce ammonia and the pyruvoyl group blocking the N-terminus of the alpha chain.</text>
</comment>
<keyword evidence="2 9" id="KW-0068">Autocatalytic cleavage</keyword>
<dbReference type="PANTHER" id="PTHR33866">
    <property type="entry name" value="S-ADENOSYLMETHIONINE DECARBOXYLASE PROENZYME"/>
    <property type="match status" value="1"/>
</dbReference>
<dbReference type="AlphaFoldDB" id="A0A7V4G8K4"/>
<keyword evidence="9" id="KW-0949">S-adenosyl-L-methionine</keyword>
<keyword evidence="8 9" id="KW-0670">Pyruvate</keyword>
<name>A0A7V4G8K4_9BACT</name>
<evidence type="ECO:0000256" key="5">
    <source>
        <dbReference type="ARBA" id="ARBA00023145"/>
    </source>
</evidence>
<sequence>MNPAEKTHGEDPPMKREFLVQNPRPDGYHLMMELFGCDQDKINSRKYLHNLVKSAVKVAGLTNLGSRFHQFEPHGVTGFTLLAQSHISFHTWPEFGYLVLDIFTCGDQRQADLLAEHFLERLQPSRVSKQVVRKGYKYPRPE</sequence>
<comment type="cofactor">
    <cofactor evidence="9">
        <name>pyruvate</name>
        <dbReference type="ChEBI" id="CHEBI:15361"/>
    </cofactor>
    <text evidence="9">Binds 1 pyruvoyl group covalently per subunit.</text>
</comment>
<accession>A0A7V4G8K4</accession>
<evidence type="ECO:0000256" key="8">
    <source>
        <dbReference type="ARBA" id="ARBA00023317"/>
    </source>
</evidence>
<evidence type="ECO:0000256" key="2">
    <source>
        <dbReference type="ARBA" id="ARBA00022813"/>
    </source>
</evidence>
<feature type="active site" description="Proton acceptor; for processing activity" evidence="9">
    <location>
        <position position="90"/>
    </location>
</feature>
<dbReference type="PANTHER" id="PTHR33866:SF2">
    <property type="entry name" value="S-ADENOSYLMETHIONINE DECARBOXYLASE PROENZYME"/>
    <property type="match status" value="1"/>
</dbReference>
<dbReference type="InterPro" id="IPR003826">
    <property type="entry name" value="AdoMetDC_fam_prok"/>
</dbReference>
<dbReference type="GO" id="GO:0008295">
    <property type="term" value="P:spermidine biosynthetic process"/>
    <property type="evidence" value="ECO:0007669"/>
    <property type="project" value="UniProtKB-UniRule"/>
</dbReference>
<dbReference type="EC" id="4.1.1.50" evidence="9"/>
<dbReference type="SUPFAM" id="SSF56276">
    <property type="entry name" value="S-adenosylmethionine decarboxylase"/>
    <property type="match status" value="1"/>
</dbReference>
<feature type="chain" id="PRO_5031643392" description="S-adenosylmethionine decarboxylase beta chain" evidence="9">
    <location>
        <begin position="1"/>
        <end position="84"/>
    </location>
</feature>
<evidence type="ECO:0000256" key="1">
    <source>
        <dbReference type="ARBA" id="ARBA00022793"/>
    </source>
</evidence>
<dbReference type="GO" id="GO:0005829">
    <property type="term" value="C:cytosol"/>
    <property type="evidence" value="ECO:0007669"/>
    <property type="project" value="TreeGrafter"/>
</dbReference>
<comment type="caution">
    <text evidence="10">The sequence shown here is derived from an EMBL/GenBank/DDBJ whole genome shotgun (WGS) entry which is preliminary data.</text>
</comment>
<evidence type="ECO:0000256" key="7">
    <source>
        <dbReference type="ARBA" id="ARBA00023270"/>
    </source>
</evidence>
<dbReference type="InterPro" id="IPR017716">
    <property type="entry name" value="S-AdoMet_deCOase_pro-enz"/>
</dbReference>